<keyword evidence="2" id="KW-0677">Repeat</keyword>
<keyword evidence="7" id="KW-1185">Reference proteome</keyword>
<evidence type="ECO:0000313" key="7">
    <source>
        <dbReference type="Proteomes" id="UP000095009"/>
    </source>
</evidence>
<feature type="repeat" description="WD" evidence="4">
    <location>
        <begin position="347"/>
        <end position="386"/>
    </location>
</feature>
<feature type="repeat" description="WD" evidence="4">
    <location>
        <begin position="427"/>
        <end position="466"/>
    </location>
</feature>
<dbReference type="OrthoDB" id="190105at2759"/>
<dbReference type="Proteomes" id="UP000095009">
    <property type="component" value="Unassembled WGS sequence"/>
</dbReference>
<evidence type="ECO:0000256" key="2">
    <source>
        <dbReference type="ARBA" id="ARBA00022737"/>
    </source>
</evidence>
<feature type="domain" description="F-box" evidence="5">
    <location>
        <begin position="31"/>
        <end position="78"/>
    </location>
</feature>
<dbReference type="PROSITE" id="PS00678">
    <property type="entry name" value="WD_REPEATS_1"/>
    <property type="match status" value="5"/>
</dbReference>
<feature type="repeat" description="WD" evidence="4">
    <location>
        <begin position="226"/>
        <end position="265"/>
    </location>
</feature>
<dbReference type="CDD" id="cd00200">
    <property type="entry name" value="WD40"/>
    <property type="match status" value="1"/>
</dbReference>
<dbReference type="PRINTS" id="PR00320">
    <property type="entry name" value="GPROTEINBRPT"/>
</dbReference>
<evidence type="ECO:0000259" key="5">
    <source>
        <dbReference type="PROSITE" id="PS50181"/>
    </source>
</evidence>
<dbReference type="SUPFAM" id="SSF81383">
    <property type="entry name" value="F-box domain"/>
    <property type="match status" value="1"/>
</dbReference>
<dbReference type="PANTHER" id="PTHR19872:SF9">
    <property type="entry name" value="UBIQUITIN-BINDING SDF UBIQUITIN LIGASE COMPLEX SUBUNIT"/>
    <property type="match status" value="1"/>
</dbReference>
<dbReference type="AlphaFoldDB" id="A0A1E3PF52"/>
<sequence>ERRIFLNQLINVLPHQNLSFLQESISPLLKRDPFQVLPHELSLRILSYIDDPCTLGKSSQVSRLWHLILNDDQTWKILCERHHYRRLSAAQRITTNQSTRLQSIVNRVGLMGGKSDRGGNLSGVGVNTGGTNSSIVGLNHNANLMESIYDSSATRRLMPTSYKTHFKYQYLVDTAWASGGRLAARHVTADQGVVTSMQLCGRYIVVALDNSRIYVFAEDGRLIHTLFGHVMGVWAITVHGDTLVSGGCDRDVRVWDLKSGNCLQILRGHASTVRCLVMADARTAISGSRDNTLRVWDIERGQCLRVLEGHQSSVRCLEVVGDICVSGSYDYTAIVWRVSDGARLHTLVGHFSQIYSLAFDGKRIATGSLDTSVRIWDVNTGVCLSVLQGHTSLVGQLQMKDNIIVSGGSDGAIRVWDLNKLACVHRLAAHDNSVNTLQFDNDRIVSGGSDGRVRVWDMHTGHHIRDLSTPFDSVWRVAFTEEKVVILASRRNRIHIELISFSPPSDM</sequence>
<keyword evidence="3" id="KW-0833">Ubl conjugation pathway</keyword>
<organism evidence="6 7">
    <name type="scientific">Nadsonia fulvescens var. elongata DSM 6958</name>
    <dbReference type="NCBI Taxonomy" id="857566"/>
    <lineage>
        <taxon>Eukaryota</taxon>
        <taxon>Fungi</taxon>
        <taxon>Dikarya</taxon>
        <taxon>Ascomycota</taxon>
        <taxon>Saccharomycotina</taxon>
        <taxon>Dipodascomycetes</taxon>
        <taxon>Dipodascales</taxon>
        <taxon>Dipodascales incertae sedis</taxon>
        <taxon>Nadsonia</taxon>
    </lineage>
</organism>
<evidence type="ECO:0000256" key="1">
    <source>
        <dbReference type="ARBA" id="ARBA00022574"/>
    </source>
</evidence>
<dbReference type="STRING" id="857566.A0A1E3PF52"/>
<evidence type="ECO:0000313" key="6">
    <source>
        <dbReference type="EMBL" id="ODQ64043.1"/>
    </source>
</evidence>
<feature type="repeat" description="WD" evidence="4">
    <location>
        <begin position="266"/>
        <end position="306"/>
    </location>
</feature>
<dbReference type="SMART" id="SM00320">
    <property type="entry name" value="WD40"/>
    <property type="match status" value="6"/>
</dbReference>
<dbReference type="InterPro" id="IPR036322">
    <property type="entry name" value="WD40_repeat_dom_sf"/>
</dbReference>
<dbReference type="InterPro" id="IPR015943">
    <property type="entry name" value="WD40/YVTN_repeat-like_dom_sf"/>
</dbReference>
<feature type="non-terminal residue" evidence="6">
    <location>
        <position position="1"/>
    </location>
</feature>
<name>A0A1E3PF52_9ASCO</name>
<feature type="non-terminal residue" evidence="6">
    <location>
        <position position="507"/>
    </location>
</feature>
<gene>
    <name evidence="6" type="ORF">NADFUDRAFT_8119</name>
</gene>
<dbReference type="PROSITE" id="PS50082">
    <property type="entry name" value="WD_REPEATS_2"/>
    <property type="match status" value="6"/>
</dbReference>
<protein>
    <submittedName>
        <fullName evidence="6">WD40 repeat-like protein</fullName>
    </submittedName>
</protein>
<dbReference type="SUPFAM" id="SSF50978">
    <property type="entry name" value="WD40 repeat-like"/>
    <property type="match status" value="1"/>
</dbReference>
<dbReference type="Pfam" id="PF12937">
    <property type="entry name" value="F-box-like"/>
    <property type="match status" value="1"/>
</dbReference>
<feature type="repeat" description="WD" evidence="4">
    <location>
        <begin position="387"/>
        <end position="426"/>
    </location>
</feature>
<evidence type="ECO:0000256" key="4">
    <source>
        <dbReference type="PROSITE-ProRule" id="PRU00221"/>
    </source>
</evidence>
<dbReference type="InterPro" id="IPR001810">
    <property type="entry name" value="F-box_dom"/>
</dbReference>
<dbReference type="InterPro" id="IPR051075">
    <property type="entry name" value="SCF_subunit_WD-repeat"/>
</dbReference>
<dbReference type="SMART" id="SM00256">
    <property type="entry name" value="FBOX"/>
    <property type="match status" value="1"/>
</dbReference>
<dbReference type="PROSITE" id="PS50181">
    <property type="entry name" value="FBOX"/>
    <property type="match status" value="1"/>
</dbReference>
<reference evidence="6 7" key="1">
    <citation type="journal article" date="2016" name="Proc. Natl. Acad. Sci. U.S.A.">
        <title>Comparative genomics of biotechnologically important yeasts.</title>
        <authorList>
            <person name="Riley R."/>
            <person name="Haridas S."/>
            <person name="Wolfe K.H."/>
            <person name="Lopes M.R."/>
            <person name="Hittinger C.T."/>
            <person name="Goeker M."/>
            <person name="Salamov A.A."/>
            <person name="Wisecaver J.H."/>
            <person name="Long T.M."/>
            <person name="Calvey C.H."/>
            <person name="Aerts A.L."/>
            <person name="Barry K.W."/>
            <person name="Choi C."/>
            <person name="Clum A."/>
            <person name="Coughlan A.Y."/>
            <person name="Deshpande S."/>
            <person name="Douglass A.P."/>
            <person name="Hanson S.J."/>
            <person name="Klenk H.-P."/>
            <person name="LaButti K.M."/>
            <person name="Lapidus A."/>
            <person name="Lindquist E.A."/>
            <person name="Lipzen A.M."/>
            <person name="Meier-Kolthoff J.P."/>
            <person name="Ohm R.A."/>
            <person name="Otillar R.P."/>
            <person name="Pangilinan J.L."/>
            <person name="Peng Y."/>
            <person name="Rokas A."/>
            <person name="Rosa C.A."/>
            <person name="Scheuner C."/>
            <person name="Sibirny A.A."/>
            <person name="Slot J.C."/>
            <person name="Stielow J.B."/>
            <person name="Sun H."/>
            <person name="Kurtzman C.P."/>
            <person name="Blackwell M."/>
            <person name="Grigoriev I.V."/>
            <person name="Jeffries T.W."/>
        </authorList>
    </citation>
    <scope>NUCLEOTIDE SEQUENCE [LARGE SCALE GENOMIC DNA]</scope>
    <source>
        <strain evidence="6 7">DSM 6958</strain>
    </source>
</reference>
<dbReference type="InterPro" id="IPR019775">
    <property type="entry name" value="WD40_repeat_CS"/>
</dbReference>
<dbReference type="EMBL" id="KV454413">
    <property type="protein sequence ID" value="ODQ64043.1"/>
    <property type="molecule type" value="Genomic_DNA"/>
</dbReference>
<proteinExistence type="predicted"/>
<dbReference type="PROSITE" id="PS50294">
    <property type="entry name" value="WD_REPEATS_REGION"/>
    <property type="match status" value="5"/>
</dbReference>
<accession>A0A1E3PF52</accession>
<evidence type="ECO:0000256" key="3">
    <source>
        <dbReference type="ARBA" id="ARBA00022786"/>
    </source>
</evidence>
<dbReference type="Pfam" id="PF00400">
    <property type="entry name" value="WD40"/>
    <property type="match status" value="6"/>
</dbReference>
<dbReference type="Gene3D" id="1.20.1280.50">
    <property type="match status" value="1"/>
</dbReference>
<dbReference type="InterPro" id="IPR001680">
    <property type="entry name" value="WD40_rpt"/>
</dbReference>
<dbReference type="InterPro" id="IPR020472">
    <property type="entry name" value="WD40_PAC1"/>
</dbReference>
<keyword evidence="1 4" id="KW-0853">WD repeat</keyword>
<dbReference type="PROSITE" id="PS50231">
    <property type="entry name" value="RICIN_B_LECTIN"/>
    <property type="match status" value="1"/>
</dbReference>
<dbReference type="PANTHER" id="PTHR19872">
    <property type="entry name" value="UBIQUITIN LIGASE SPECIFICITY FACTOR/HREP PROTEIN"/>
    <property type="match status" value="1"/>
</dbReference>
<dbReference type="InterPro" id="IPR036047">
    <property type="entry name" value="F-box-like_dom_sf"/>
</dbReference>
<feature type="repeat" description="WD" evidence="4">
    <location>
        <begin position="307"/>
        <end position="346"/>
    </location>
</feature>
<dbReference type="Gene3D" id="2.130.10.10">
    <property type="entry name" value="YVTN repeat-like/Quinoprotein amine dehydrogenase"/>
    <property type="match status" value="1"/>
</dbReference>